<dbReference type="GO" id="GO:0000175">
    <property type="term" value="F:3'-5'-RNA exonuclease activity"/>
    <property type="evidence" value="ECO:0007669"/>
    <property type="project" value="TreeGrafter"/>
</dbReference>
<dbReference type="EMBL" id="DTMF01000103">
    <property type="protein sequence ID" value="HGF33532.1"/>
    <property type="molecule type" value="Genomic_DNA"/>
</dbReference>
<dbReference type="Pfam" id="PF23161">
    <property type="entry name" value="HTH_RNase_II"/>
    <property type="match status" value="1"/>
</dbReference>
<dbReference type="GO" id="GO:0003723">
    <property type="term" value="F:RNA binding"/>
    <property type="evidence" value="ECO:0007669"/>
    <property type="project" value="InterPro"/>
</dbReference>
<dbReference type="GO" id="GO:0006402">
    <property type="term" value="P:mRNA catabolic process"/>
    <property type="evidence" value="ECO:0007669"/>
    <property type="project" value="TreeGrafter"/>
</dbReference>
<evidence type="ECO:0000313" key="2">
    <source>
        <dbReference type="EMBL" id="HGF33532.1"/>
    </source>
</evidence>
<accession>A0A7C3ZAI4</accession>
<dbReference type="PANTHER" id="PTHR23355:SF42">
    <property type="entry name" value="RIBONUCLEASE II, CHLOROPLASTIC_MITOCHONDRIAL"/>
    <property type="match status" value="1"/>
</dbReference>
<dbReference type="InterPro" id="IPR012340">
    <property type="entry name" value="NA-bd_OB-fold"/>
</dbReference>
<dbReference type="SUPFAM" id="SSF50249">
    <property type="entry name" value="Nucleic acid-binding proteins"/>
    <property type="match status" value="1"/>
</dbReference>
<dbReference type="InterPro" id="IPR001900">
    <property type="entry name" value="RNase_II/R"/>
</dbReference>
<dbReference type="InterPro" id="IPR050180">
    <property type="entry name" value="RNR_Ribonuclease"/>
</dbReference>
<reference evidence="2" key="1">
    <citation type="journal article" date="2020" name="mSystems">
        <title>Genome- and Community-Level Interaction Insights into Carbon Utilization and Element Cycling Functions of Hydrothermarchaeota in Hydrothermal Sediment.</title>
        <authorList>
            <person name="Zhou Z."/>
            <person name="Liu Y."/>
            <person name="Xu W."/>
            <person name="Pan J."/>
            <person name="Luo Z.H."/>
            <person name="Li M."/>
        </authorList>
    </citation>
    <scope>NUCLEOTIDE SEQUENCE [LARGE SCALE GENOMIC DNA]</scope>
    <source>
        <strain evidence="2">SpSt-897</strain>
    </source>
</reference>
<dbReference type="InterPro" id="IPR056404">
    <property type="entry name" value="HTH_RNase_II"/>
</dbReference>
<proteinExistence type="predicted"/>
<dbReference type="AlphaFoldDB" id="A0A7C3ZAI4"/>
<name>A0A7C3ZAI4_9BACT</name>
<dbReference type="Pfam" id="PF25255">
    <property type="entry name" value="WHD_RNase_II"/>
    <property type="match status" value="1"/>
</dbReference>
<evidence type="ECO:0000259" key="1">
    <source>
        <dbReference type="SMART" id="SM00955"/>
    </source>
</evidence>
<dbReference type="InterPro" id="IPR057324">
    <property type="entry name" value="WH_RNase_II"/>
</dbReference>
<dbReference type="Pfam" id="PF00773">
    <property type="entry name" value="RNB"/>
    <property type="match status" value="1"/>
</dbReference>
<dbReference type="PANTHER" id="PTHR23355">
    <property type="entry name" value="RIBONUCLEASE"/>
    <property type="match status" value="1"/>
</dbReference>
<feature type="domain" description="RNB" evidence="1">
    <location>
        <begin position="285"/>
        <end position="570"/>
    </location>
</feature>
<organism evidence="2">
    <name type="scientific">Desulfobacca acetoxidans</name>
    <dbReference type="NCBI Taxonomy" id="60893"/>
    <lineage>
        <taxon>Bacteria</taxon>
        <taxon>Pseudomonadati</taxon>
        <taxon>Thermodesulfobacteriota</taxon>
        <taxon>Desulfobaccia</taxon>
        <taxon>Desulfobaccales</taxon>
        <taxon>Desulfobaccaceae</taxon>
        <taxon>Desulfobacca</taxon>
    </lineage>
</organism>
<gene>
    <name evidence="2" type="ORF">ENW96_03960</name>
</gene>
<protein>
    <submittedName>
        <fullName evidence="2">RNB domain-containing ribonuclease</fullName>
    </submittedName>
</protein>
<dbReference type="GO" id="GO:0000932">
    <property type="term" value="C:P-body"/>
    <property type="evidence" value="ECO:0007669"/>
    <property type="project" value="TreeGrafter"/>
</dbReference>
<sequence>MTFPGFLVSFLHFTMEPGYLIEFFEEKHILVAVVLDRKGDRLQVVTPTNRETTLSPKRVLHACPSGQPPSLSRQQWLDLLQETARRREALQQTIDLAQVWEILVEDGKPMPVAELADLWFGSATPDQVAAMGRALYENRFLFKHKDGLWVPNPPEVVEALKEKAIREEEARRELLEAAQWLRTVWEGGEITDPLMRERLVQCLKSVAIWGADSPEYARVKAFLDKARITGEQAPFNLLVRLKVFSEDENLDLYRLETSLEFSEEAKAAALHLKRDPPPDPYAAIRTDLTHLDCFTIDGERTRDLDDALSLEILPTGYLLGVHIADVSALVSAGSVLDREARERGTSIYLPETRLPMLPEDISEDTLSLVVTRERKALSFLITLDPEGEVLEWRIVPSLIKVRRRLSYGEADQLLAGQDDAIGILANLAERLKARRLARGGYELKLPEVWVSFDPQGKVQVTVEDQETPSHQLVAEAMVLANWLAATFLKERGVPAIYRTQPEPREPIDRDARKTLLELWQDRRKLSRVLMDTKPQPHWGLGLPQYTFATSPIRRYLDLVIHRQILTQLLGEPPFYGPEELEKIAAVLDPAMRRAGQLKTLRLRYWLLKYLAGRVGQKLEALVVEVQPHRSRLLLPDILLDVPFAPPASLRLKPGDLVQVRLDKVSPREDQIKVSLA</sequence>
<comment type="caution">
    <text evidence="2">The sequence shown here is derived from an EMBL/GenBank/DDBJ whole genome shotgun (WGS) entry which is preliminary data.</text>
</comment>
<dbReference type="SMART" id="SM00955">
    <property type="entry name" value="RNB"/>
    <property type="match status" value="1"/>
</dbReference>